<proteinExistence type="predicted"/>
<dbReference type="AlphaFoldDB" id="A0A915NND6"/>
<dbReference type="WBParaSite" id="scf7180000419318.g3647">
    <property type="protein sequence ID" value="scf7180000419318.g3647"/>
    <property type="gene ID" value="scf7180000419318.g3647"/>
</dbReference>
<evidence type="ECO:0000313" key="2">
    <source>
        <dbReference type="Proteomes" id="UP000887560"/>
    </source>
</evidence>
<protein>
    <submittedName>
        <fullName evidence="3">Uncharacterized protein</fullName>
    </submittedName>
</protein>
<feature type="compositionally biased region" description="Basic and acidic residues" evidence="1">
    <location>
        <begin position="62"/>
        <end position="83"/>
    </location>
</feature>
<accession>A0A915NND6</accession>
<evidence type="ECO:0000256" key="1">
    <source>
        <dbReference type="SAM" id="MobiDB-lite"/>
    </source>
</evidence>
<keyword evidence="2" id="KW-1185">Reference proteome</keyword>
<evidence type="ECO:0000313" key="3">
    <source>
        <dbReference type="WBParaSite" id="scf7180000419318.g3647"/>
    </source>
</evidence>
<name>A0A915NND6_9BILA</name>
<dbReference type="Proteomes" id="UP000887560">
    <property type="component" value="Unplaced"/>
</dbReference>
<sequence>MSLEEMYKKIFGEDYNDDVVPTPQGSGHHDQYLTDAEYEQQTQKAIEESVRQVPRGRGGPTIRDRGEQSRRGKEKIEASSDSD</sequence>
<reference evidence="3" key="1">
    <citation type="submission" date="2022-11" db="UniProtKB">
        <authorList>
            <consortium name="WormBaseParasite"/>
        </authorList>
    </citation>
    <scope>IDENTIFICATION</scope>
</reference>
<feature type="region of interest" description="Disordered" evidence="1">
    <location>
        <begin position="37"/>
        <end position="83"/>
    </location>
</feature>
<organism evidence="2 3">
    <name type="scientific">Meloidogyne floridensis</name>
    <dbReference type="NCBI Taxonomy" id="298350"/>
    <lineage>
        <taxon>Eukaryota</taxon>
        <taxon>Metazoa</taxon>
        <taxon>Ecdysozoa</taxon>
        <taxon>Nematoda</taxon>
        <taxon>Chromadorea</taxon>
        <taxon>Rhabditida</taxon>
        <taxon>Tylenchina</taxon>
        <taxon>Tylenchomorpha</taxon>
        <taxon>Tylenchoidea</taxon>
        <taxon>Meloidogynidae</taxon>
        <taxon>Meloidogyninae</taxon>
        <taxon>Meloidogyne</taxon>
    </lineage>
</organism>